<name>A0ABS3VU02_MICEH</name>
<feature type="transmembrane region" description="Helical" evidence="1">
    <location>
        <begin position="6"/>
        <end position="23"/>
    </location>
</feature>
<dbReference type="InterPro" id="IPR050039">
    <property type="entry name" value="MAB_1171c-like"/>
</dbReference>
<feature type="transmembrane region" description="Helical" evidence="1">
    <location>
        <begin position="187"/>
        <end position="211"/>
    </location>
</feature>
<comment type="caution">
    <text evidence="3">The sequence shown here is derived from an EMBL/GenBank/DDBJ whole genome shotgun (WGS) entry which is preliminary data.</text>
</comment>
<evidence type="ECO:0000259" key="2">
    <source>
        <dbReference type="Pfam" id="PF20182"/>
    </source>
</evidence>
<dbReference type="RefSeq" id="WP_208814928.1">
    <property type="nucleotide sequence ID" value="NZ_WVUH01000163.1"/>
</dbReference>
<feature type="transmembrane region" description="Helical" evidence="1">
    <location>
        <begin position="73"/>
        <end position="94"/>
    </location>
</feature>
<evidence type="ECO:0000313" key="4">
    <source>
        <dbReference type="Proteomes" id="UP000823521"/>
    </source>
</evidence>
<dbReference type="Pfam" id="PF20182">
    <property type="entry name" value="DUF6545"/>
    <property type="match status" value="1"/>
</dbReference>
<keyword evidence="1" id="KW-0472">Membrane</keyword>
<keyword evidence="4" id="KW-1185">Reference proteome</keyword>
<dbReference type="InterPro" id="IPR046675">
    <property type="entry name" value="DUF6545"/>
</dbReference>
<feature type="transmembrane region" description="Helical" evidence="1">
    <location>
        <begin position="35"/>
        <end position="53"/>
    </location>
</feature>
<evidence type="ECO:0000256" key="1">
    <source>
        <dbReference type="SAM" id="Phobius"/>
    </source>
</evidence>
<dbReference type="EMBL" id="WVUH01000163">
    <property type="protein sequence ID" value="MBO4208019.1"/>
    <property type="molecule type" value="Genomic_DNA"/>
</dbReference>
<keyword evidence="1" id="KW-1133">Transmembrane helix</keyword>
<accession>A0ABS3VU02</accession>
<feature type="transmembrane region" description="Helical" evidence="1">
    <location>
        <begin position="145"/>
        <end position="166"/>
    </location>
</feature>
<feature type="transmembrane region" description="Helical" evidence="1">
    <location>
        <begin position="223"/>
        <end position="244"/>
    </location>
</feature>
<sequence length="396" mass="43240">MSSHTTAFLTCAATAWTATGYKLAALRHDPHNQALWALTACIALPAFGFTLAVPEVYTAVNELLGIPNMASLLVYGCIVGYSVVALIMLMLWHLPAAEARRRGRRLLLFYAVVLVVMAALFRRTGATVEHPDDFDLVYGPNRMGGTFLLVYVSAFGYGLATAAWRGRQFATRVAHTAPDRPWLARGLKLVAVGSVIALGYCLGKAAFVFGAWHGARLVLLNEGATQCACAGAVVITAGLTLPSWGPRLTASTHRVNQIWTYLRLYPLWHAMYRAVPGIALDPPESRLADLLLLRDLDYRLYRRLVEIRDGRSALAPYMGPVVGGAERTARRYRLPVTAVEEALRIRSALHLLRCPRHRVDAPPPSGTTGPDLTGADDPAWLVQVARALDHLTVRAD</sequence>
<organism evidence="3 4">
    <name type="scientific">Micromonospora echinofusca</name>
    <dbReference type="NCBI Taxonomy" id="47858"/>
    <lineage>
        <taxon>Bacteria</taxon>
        <taxon>Bacillati</taxon>
        <taxon>Actinomycetota</taxon>
        <taxon>Actinomycetes</taxon>
        <taxon>Micromonosporales</taxon>
        <taxon>Micromonosporaceae</taxon>
        <taxon>Micromonospora</taxon>
    </lineage>
</organism>
<gene>
    <name evidence="3" type="ORF">GSF22_18710</name>
</gene>
<feature type="domain" description="DUF6545" evidence="2">
    <location>
        <begin position="257"/>
        <end position="389"/>
    </location>
</feature>
<keyword evidence="1" id="KW-0812">Transmembrane</keyword>
<proteinExistence type="predicted"/>
<dbReference type="Proteomes" id="UP000823521">
    <property type="component" value="Unassembled WGS sequence"/>
</dbReference>
<evidence type="ECO:0000313" key="3">
    <source>
        <dbReference type="EMBL" id="MBO4208019.1"/>
    </source>
</evidence>
<reference evidence="3 4" key="1">
    <citation type="submission" date="2019-12" db="EMBL/GenBank/DDBJ databases">
        <title>Whole genome sequencing of endophytic Actinobacterium Micromonospora sp. MPMI6T.</title>
        <authorList>
            <person name="Evv R."/>
            <person name="Podile A.R."/>
        </authorList>
    </citation>
    <scope>NUCLEOTIDE SEQUENCE [LARGE SCALE GENOMIC DNA]</scope>
    <source>
        <strain evidence="3 4">MPMI6</strain>
    </source>
</reference>
<feature type="transmembrane region" description="Helical" evidence="1">
    <location>
        <begin position="106"/>
        <end position="125"/>
    </location>
</feature>
<dbReference type="NCBIfam" id="NF042915">
    <property type="entry name" value="MAB_1171c_fam"/>
    <property type="match status" value="1"/>
</dbReference>
<protein>
    <recommendedName>
        <fullName evidence="2">DUF6545 domain-containing protein</fullName>
    </recommendedName>
</protein>